<evidence type="ECO:0000313" key="2">
    <source>
        <dbReference type="EMBL" id="QNE18688.1"/>
    </source>
</evidence>
<dbReference type="AlphaFoldDB" id="A0A7G6WXH3"/>
<feature type="region of interest" description="Disordered" evidence="1">
    <location>
        <begin position="291"/>
        <end position="318"/>
    </location>
</feature>
<reference evidence="3" key="1">
    <citation type="submission" date="2019-09" db="EMBL/GenBank/DDBJ databases">
        <title>Antimicrobial potential of Antarctic Bacteria.</title>
        <authorList>
            <person name="Benaud N."/>
            <person name="Edwards R.J."/>
            <person name="Ferrari B.C."/>
        </authorList>
    </citation>
    <scope>NUCLEOTIDE SEQUENCE [LARGE SCALE GENOMIC DNA]</scope>
    <source>
        <strain evidence="3">SPB151</strain>
    </source>
</reference>
<keyword evidence="3" id="KW-1185">Reference proteome</keyword>
<evidence type="ECO:0000313" key="3">
    <source>
        <dbReference type="Proteomes" id="UP000515563"/>
    </source>
</evidence>
<dbReference type="KEGG" id="kqi:F1D05_13180"/>
<dbReference type="EMBL" id="CP043661">
    <property type="protein sequence ID" value="QNE18688.1"/>
    <property type="molecule type" value="Genomic_DNA"/>
</dbReference>
<name>A0A7G6WXH3_9ACTN</name>
<protein>
    <submittedName>
        <fullName evidence="2">Uncharacterized protein</fullName>
    </submittedName>
</protein>
<proteinExistence type="predicted"/>
<sequence length="433" mass="47153">MESLFEDAQRDGLLARVSAFIAPVAANAGAVVDSLDALDLADAVYQAFGDLDADGGLGRAQLAEACADICPDSARFNSRFDLYCHLRMLMPVRDKAHQQRYVFNPTSAAALMVFERLGQDGGVQEILTLLDRTRSGLRSGVATSEHVQHALAQARRGFSVNADHLNRLVASSPLEELLAERRHHRTGDTLLKDARDLITLVVQRFPPLAADGDRLIREAVRYSQAVQRFIGRLLDEAAAHRDFSMLDAEQYLTAALTADVEALSHPFSQVIFDPANPPVDADGIVGAVDDVVPRPTRRRAPQPADPSPGDDPVLLARERTERTRRRRLLAAEMSLDGEPTADVTTALRLAGWPGAAVRVADLLAAHADPDLPYSVELSEALIVDPPGVVTHVSPVRVNRHATMASLADASSLTWEPHLTDELQIDVEESLREH</sequence>
<accession>A0A7G6WXH3</accession>
<dbReference type="Proteomes" id="UP000515563">
    <property type="component" value="Chromosome"/>
</dbReference>
<gene>
    <name evidence="2" type="ORF">F1D05_13180</name>
</gene>
<reference evidence="2 3" key="2">
    <citation type="journal article" date="2020" name="Microbiol. Resour. Announc.">
        <title>Antarctic desert soil bacteria exhibit high novel natural product potential, evaluated through long-read genome sequencing and comparative genomics.</title>
        <authorList>
            <person name="Benaud N."/>
            <person name="Edwards R.J."/>
            <person name="Amos T.G."/>
            <person name="D'Agostino P.M."/>
            <person name="Gutierrez-Chavez C."/>
            <person name="Montgomery K."/>
            <person name="Nicetic I."/>
            <person name="Ferrari B.C."/>
        </authorList>
    </citation>
    <scope>NUCLEOTIDE SEQUENCE [LARGE SCALE GENOMIC DNA]</scope>
    <source>
        <strain evidence="2 3">SPB151</strain>
    </source>
</reference>
<dbReference type="RefSeq" id="WP_185447987.1">
    <property type="nucleotide sequence ID" value="NZ_CP043661.1"/>
</dbReference>
<evidence type="ECO:0000256" key="1">
    <source>
        <dbReference type="SAM" id="MobiDB-lite"/>
    </source>
</evidence>
<organism evidence="2 3">
    <name type="scientific">Kribbella qitaiheensis</name>
    <dbReference type="NCBI Taxonomy" id="1544730"/>
    <lineage>
        <taxon>Bacteria</taxon>
        <taxon>Bacillati</taxon>
        <taxon>Actinomycetota</taxon>
        <taxon>Actinomycetes</taxon>
        <taxon>Propionibacteriales</taxon>
        <taxon>Kribbellaceae</taxon>
        <taxon>Kribbella</taxon>
    </lineage>
</organism>